<gene>
    <name evidence="3" type="ORF">O3M35_001197</name>
</gene>
<keyword evidence="1" id="KW-0732">Signal</keyword>
<feature type="signal peptide" evidence="1">
    <location>
        <begin position="1"/>
        <end position="21"/>
    </location>
</feature>
<sequence>MQRRWGRTGLIAFILIKCTMAIKNSVIDTSSVCNEDSMNVTLEFENDFSGVIHSRGSDCLHNKVIKNEQFGRIVNVILDPTACSLRITKENNELWYSGTLLVQMSDSVQQATDPEIQVKCSTGTDMLTVKAKLRRTGRKMSETPHNETGKAWLEVRGSAVSTFSSTNSLSVGEHTTLSVYTSLPEGISGTPVDCRVDDGHGGTQSLTDDRGCPTDPALVPRLRQAAPGHWATAFPAFSFPDTHIVHYTCLLMLCSGSCPKFDCDEEESNNTRNSRDFQEESILDFVELYNSVEVNAPNIEVGYLRKDATEKQGKSQFFLS</sequence>
<proteinExistence type="predicted"/>
<protein>
    <recommendedName>
        <fullName evidence="2">ZP domain-containing protein</fullName>
    </recommendedName>
</protein>
<dbReference type="SMART" id="SM00241">
    <property type="entry name" value="ZP"/>
    <property type="match status" value="1"/>
</dbReference>
<feature type="chain" id="PRO_5043654249" description="ZP domain-containing protein" evidence="1">
    <location>
        <begin position="22"/>
        <end position="320"/>
    </location>
</feature>
<name>A0AAW1DQW3_9HEMI</name>
<dbReference type="EMBL" id="JAPXFL010000001">
    <property type="protein sequence ID" value="KAK9512879.1"/>
    <property type="molecule type" value="Genomic_DNA"/>
</dbReference>
<comment type="caution">
    <text evidence="3">The sequence shown here is derived from an EMBL/GenBank/DDBJ whole genome shotgun (WGS) entry which is preliminary data.</text>
</comment>
<dbReference type="PANTHER" id="PTHR46560:SF5">
    <property type="entry name" value="CYPHER, ISOFORM B"/>
    <property type="match status" value="1"/>
</dbReference>
<dbReference type="PROSITE" id="PS51034">
    <property type="entry name" value="ZP_2"/>
    <property type="match status" value="1"/>
</dbReference>
<keyword evidence="4" id="KW-1185">Reference proteome</keyword>
<accession>A0AAW1DQW3</accession>
<evidence type="ECO:0000256" key="1">
    <source>
        <dbReference type="SAM" id="SignalP"/>
    </source>
</evidence>
<dbReference type="PANTHER" id="PTHR46560">
    <property type="entry name" value="CYPHER, ISOFORM B"/>
    <property type="match status" value="1"/>
</dbReference>
<feature type="domain" description="ZP" evidence="2">
    <location>
        <begin position="32"/>
        <end position="270"/>
    </location>
</feature>
<dbReference type="AlphaFoldDB" id="A0AAW1DQW3"/>
<evidence type="ECO:0000313" key="4">
    <source>
        <dbReference type="Proteomes" id="UP001461498"/>
    </source>
</evidence>
<organism evidence="3 4">
    <name type="scientific">Rhynocoris fuscipes</name>
    <dbReference type="NCBI Taxonomy" id="488301"/>
    <lineage>
        <taxon>Eukaryota</taxon>
        <taxon>Metazoa</taxon>
        <taxon>Ecdysozoa</taxon>
        <taxon>Arthropoda</taxon>
        <taxon>Hexapoda</taxon>
        <taxon>Insecta</taxon>
        <taxon>Pterygota</taxon>
        <taxon>Neoptera</taxon>
        <taxon>Paraneoptera</taxon>
        <taxon>Hemiptera</taxon>
        <taxon>Heteroptera</taxon>
        <taxon>Panheteroptera</taxon>
        <taxon>Cimicomorpha</taxon>
        <taxon>Reduviidae</taxon>
        <taxon>Harpactorinae</taxon>
        <taxon>Harpactorini</taxon>
        <taxon>Rhynocoris</taxon>
    </lineage>
</organism>
<evidence type="ECO:0000313" key="3">
    <source>
        <dbReference type="EMBL" id="KAK9512879.1"/>
    </source>
</evidence>
<dbReference type="InterPro" id="IPR001507">
    <property type="entry name" value="ZP_dom"/>
</dbReference>
<reference evidence="3 4" key="1">
    <citation type="submission" date="2022-12" db="EMBL/GenBank/DDBJ databases">
        <title>Chromosome-level genome assembly of true bugs.</title>
        <authorList>
            <person name="Ma L."/>
            <person name="Li H."/>
        </authorList>
    </citation>
    <scope>NUCLEOTIDE SEQUENCE [LARGE SCALE GENOMIC DNA]</scope>
    <source>
        <strain evidence="3">Lab_2022b</strain>
    </source>
</reference>
<evidence type="ECO:0000259" key="2">
    <source>
        <dbReference type="PROSITE" id="PS51034"/>
    </source>
</evidence>
<dbReference type="Proteomes" id="UP001461498">
    <property type="component" value="Unassembled WGS sequence"/>
</dbReference>